<evidence type="ECO:0000313" key="1">
    <source>
        <dbReference type="EMBL" id="EYE87573.1"/>
    </source>
</evidence>
<dbReference type="AlphaFoldDB" id="A0A017RS66"/>
<accession>A0A017RS66</accession>
<protein>
    <submittedName>
        <fullName evidence="1">Uncharacterized protein</fullName>
    </submittedName>
</protein>
<dbReference type="RefSeq" id="WP_035381229.1">
    <property type="nucleotide sequence ID" value="NZ_AZQP01000048.1"/>
</dbReference>
<comment type="caution">
    <text evidence="1">The sequence shown here is derived from an EMBL/GenBank/DDBJ whole genome shotgun (WGS) entry which is preliminary data.</text>
</comment>
<dbReference type="STRING" id="1403537.Q428_12590"/>
<organism evidence="1 2">
    <name type="scientific">Fervidicella metallireducens AeB</name>
    <dbReference type="NCBI Taxonomy" id="1403537"/>
    <lineage>
        <taxon>Bacteria</taxon>
        <taxon>Bacillati</taxon>
        <taxon>Bacillota</taxon>
        <taxon>Clostridia</taxon>
        <taxon>Eubacteriales</taxon>
        <taxon>Clostridiaceae</taxon>
        <taxon>Fervidicella</taxon>
    </lineage>
</organism>
<keyword evidence="2" id="KW-1185">Reference proteome</keyword>
<reference evidence="1 2" key="1">
    <citation type="journal article" date="2014" name="Genome Announc.">
        <title>Draft Genome Sequence of Fervidicella metallireducens Strain AeBT, an Iron-Reducing Thermoanaerobe from the Great Artesian Basin.</title>
        <authorList>
            <person name="Patel B.K."/>
        </authorList>
    </citation>
    <scope>NUCLEOTIDE SEQUENCE [LARGE SCALE GENOMIC DNA]</scope>
    <source>
        <strain evidence="1 2">AeB</strain>
    </source>
</reference>
<dbReference type="EMBL" id="AZQP01000048">
    <property type="protein sequence ID" value="EYE87573.1"/>
    <property type="molecule type" value="Genomic_DNA"/>
</dbReference>
<sequence length="144" mass="17020">MKNIGKKGLYILLAFSLFLNLWQLDNIKRMDYTQKYIDATFINELRELDNSIKDSYITNEGGYRIILSAVGQCRGVVRHTSYSKKNKELVGTIIELETFLMEYKFNKKSEKKLYELKTYISKLKENPNDIDITKNLYNYILTHK</sequence>
<name>A0A017RS66_9CLOT</name>
<dbReference type="Proteomes" id="UP000019681">
    <property type="component" value="Unassembled WGS sequence"/>
</dbReference>
<proteinExistence type="predicted"/>
<gene>
    <name evidence="1" type="ORF">Q428_12590</name>
</gene>
<evidence type="ECO:0000313" key="2">
    <source>
        <dbReference type="Proteomes" id="UP000019681"/>
    </source>
</evidence>